<dbReference type="Proteomes" id="UP000001121">
    <property type="component" value="Chromosome"/>
</dbReference>
<feature type="transmembrane region" description="Helical" evidence="2">
    <location>
        <begin position="201"/>
        <end position="226"/>
    </location>
</feature>
<dbReference type="STRING" id="360104.CCC13826_1652"/>
<name>A7ZBE0_CAMC1</name>
<feature type="transmembrane region" description="Helical" evidence="2">
    <location>
        <begin position="85"/>
        <end position="111"/>
    </location>
</feature>
<dbReference type="EMBL" id="CP000792">
    <property type="protein sequence ID" value="EAT97872.1"/>
    <property type="molecule type" value="Genomic_DNA"/>
</dbReference>
<feature type="region of interest" description="Disordered" evidence="1">
    <location>
        <begin position="1"/>
        <end position="35"/>
    </location>
</feature>
<proteinExistence type="predicted"/>
<dbReference type="RefSeq" id="WP_012001115.1">
    <property type="nucleotide sequence ID" value="NC_009802.2"/>
</dbReference>
<protein>
    <submittedName>
        <fullName evidence="3">Membrane protein</fullName>
    </submittedName>
</protein>
<feature type="transmembrane region" description="Helical" evidence="2">
    <location>
        <begin position="263"/>
        <end position="284"/>
    </location>
</feature>
<sequence>MKQKNKRIPRNKTNSINSNKAENNIGNDGKKGSNTKSSCDFKKLLCIGRRLKKKFMETKNMCEEKKEEKDFMHKVLKNLLDFHPLILSGISLVSMICYFVYFGIFIGYFPVLSGSDIFYIGALLLFIVAVFASFVILPVALYPLHYEKYLLNNNTKKLYFSWLTFILTIPVAFFVFLALLVLYYILLNCITWININVTDVNIAICIAFIFYLILFCCSYCVINRLAYPEMSDKKLFSFFKLFFIAVIMLVFATSFFQNNYVRYISLSLFLLFFYLMLVIGLLLLTKDIYKENNETLVQILIVIVSLFSLLYCPQYAAQLFDIGNVEYKSLSIEKSALGALPKEINDISKISPFEDKEAFSYVKNNLSIIDSNKKDQNLSISISPEYLSFSCANNKCKDINKSKNIKFEKNVLSYQLGKNYTEENVTVKIDKKEHITYIEKHDDTVSLHNIKAISTLGKFYYLETKDGIRFELDASKIISRQK</sequence>
<feature type="transmembrane region" description="Helical" evidence="2">
    <location>
        <begin position="117"/>
        <end position="141"/>
    </location>
</feature>
<keyword evidence="2" id="KW-0472">Membrane</keyword>
<gene>
    <name evidence="3" type="ORF">CCC13826_1652</name>
</gene>
<feature type="compositionally biased region" description="Polar residues" evidence="1">
    <location>
        <begin position="11"/>
        <end position="35"/>
    </location>
</feature>
<dbReference type="AlphaFoldDB" id="A7ZBE0"/>
<dbReference type="OrthoDB" id="5351962at2"/>
<evidence type="ECO:0000256" key="2">
    <source>
        <dbReference type="SAM" id="Phobius"/>
    </source>
</evidence>
<evidence type="ECO:0000313" key="4">
    <source>
        <dbReference type="Proteomes" id="UP000001121"/>
    </source>
</evidence>
<dbReference type="HOGENOM" id="CLU_565840_0_0_7"/>
<feature type="transmembrane region" description="Helical" evidence="2">
    <location>
        <begin position="238"/>
        <end position="257"/>
    </location>
</feature>
<reference evidence="4" key="1">
    <citation type="submission" date="2007-10" db="EMBL/GenBank/DDBJ databases">
        <title>Genome sequence of Campylobacter concisus 13826 isolated from human feces.</title>
        <authorList>
            <person name="Fouts D.E."/>
            <person name="Mongodin E.F."/>
            <person name="Puiu D."/>
            <person name="Sebastian Y."/>
            <person name="Miller W.G."/>
            <person name="Mandrell R.E."/>
            <person name="On S."/>
            <person name="Nelson K.E."/>
        </authorList>
    </citation>
    <scope>NUCLEOTIDE SEQUENCE [LARGE SCALE GENOMIC DNA]</scope>
    <source>
        <strain evidence="4">13826</strain>
    </source>
</reference>
<feature type="compositionally biased region" description="Basic residues" evidence="1">
    <location>
        <begin position="1"/>
        <end position="10"/>
    </location>
</feature>
<dbReference type="KEGG" id="cco:CCC13826_1652"/>
<keyword evidence="2" id="KW-1133">Transmembrane helix</keyword>
<feature type="transmembrane region" description="Helical" evidence="2">
    <location>
        <begin position="296"/>
        <end position="316"/>
    </location>
</feature>
<accession>A7ZBE0</accession>
<feature type="transmembrane region" description="Helical" evidence="2">
    <location>
        <begin position="162"/>
        <end position="186"/>
    </location>
</feature>
<keyword evidence="2" id="KW-0812">Transmembrane</keyword>
<evidence type="ECO:0000256" key="1">
    <source>
        <dbReference type="SAM" id="MobiDB-lite"/>
    </source>
</evidence>
<organism evidence="3 4">
    <name type="scientific">Campylobacter concisus (strain 13826)</name>
    <dbReference type="NCBI Taxonomy" id="360104"/>
    <lineage>
        <taxon>Bacteria</taxon>
        <taxon>Pseudomonadati</taxon>
        <taxon>Campylobacterota</taxon>
        <taxon>Epsilonproteobacteria</taxon>
        <taxon>Campylobacterales</taxon>
        <taxon>Campylobacteraceae</taxon>
        <taxon>Campylobacter</taxon>
    </lineage>
</organism>
<evidence type="ECO:0000313" key="3">
    <source>
        <dbReference type="EMBL" id="EAT97872.1"/>
    </source>
</evidence>